<gene>
    <name evidence="2" type="ORF">CPSG_02374</name>
</gene>
<dbReference type="HOGENOM" id="CLU_2164319_0_0_1"/>
<evidence type="ECO:0000313" key="2">
    <source>
        <dbReference type="EMBL" id="EFW20531.1"/>
    </source>
</evidence>
<accession>E9CZ87</accession>
<dbReference type="EMBL" id="GL636488">
    <property type="protein sequence ID" value="EFW20531.1"/>
    <property type="molecule type" value="Genomic_DNA"/>
</dbReference>
<evidence type="ECO:0000313" key="3">
    <source>
        <dbReference type="Proteomes" id="UP000002497"/>
    </source>
</evidence>
<reference evidence="3" key="2">
    <citation type="submission" date="2010-03" db="EMBL/GenBank/DDBJ databases">
        <title>The genome sequence of Coccidioides posadasii strain Silveira.</title>
        <authorList>
            <consortium name="The Broad Institute Genome Sequencing Center for Infectious Disease"/>
            <person name="Neafsey D."/>
            <person name="Orbach M."/>
            <person name="Henn M.R."/>
            <person name="Cole G.T."/>
            <person name="Galgiani J."/>
            <person name="Gardner M.J."/>
            <person name="Kirkland T.N."/>
            <person name="Taylor J.W."/>
            <person name="Young S.K."/>
            <person name="Zeng Q."/>
            <person name="Koehrsen M."/>
            <person name="Alvarado L."/>
            <person name="Berlin A."/>
            <person name="Borenstein D."/>
            <person name="Chapman S.B."/>
            <person name="Chen Z."/>
            <person name="Engels R."/>
            <person name="Freedman E."/>
            <person name="Gellesch M."/>
            <person name="Goldberg J."/>
            <person name="Griggs A."/>
            <person name="Gujja S."/>
            <person name="Heilman E."/>
            <person name="Heiman D."/>
            <person name="Howarth C."/>
            <person name="Jen D."/>
            <person name="Larson L."/>
            <person name="Mehta T."/>
            <person name="Neiman D."/>
            <person name="Park D."/>
            <person name="Pearson M."/>
            <person name="Richards J."/>
            <person name="Roberts A."/>
            <person name="Saif S."/>
            <person name="Shea T."/>
            <person name="Shenoy N."/>
            <person name="Sisk P."/>
            <person name="Stolte C."/>
            <person name="Sykes S."/>
            <person name="Walk T."/>
            <person name="White J."/>
            <person name="Yandava C."/>
            <person name="Haas B."/>
            <person name="Nusbaum C."/>
            <person name="Birren B."/>
        </authorList>
    </citation>
    <scope>NUCLEOTIDE SEQUENCE [LARGE SCALE GENOMIC DNA]</scope>
    <source>
        <strain evidence="3">RMSCC 757 / Silveira</strain>
    </source>
</reference>
<proteinExistence type="predicted"/>
<feature type="non-terminal residue" evidence="2">
    <location>
        <position position="1"/>
    </location>
</feature>
<evidence type="ECO:0000256" key="1">
    <source>
        <dbReference type="SAM" id="MobiDB-lite"/>
    </source>
</evidence>
<keyword evidence="3" id="KW-1185">Reference proteome</keyword>
<feature type="region of interest" description="Disordered" evidence="1">
    <location>
        <begin position="1"/>
        <end position="66"/>
    </location>
</feature>
<dbReference type="VEuPathDB" id="FungiDB:CPSG_02374"/>
<protein>
    <submittedName>
        <fullName evidence="2">Uncharacterized protein</fullName>
    </submittedName>
</protein>
<reference evidence="3" key="1">
    <citation type="journal article" date="2010" name="Genome Res.">
        <title>Population genomic sequencing of Coccidioides fungi reveals recent hybridization and transposon control.</title>
        <authorList>
            <person name="Neafsey D.E."/>
            <person name="Barker B.M."/>
            <person name="Sharpton T.J."/>
            <person name="Stajich J.E."/>
            <person name="Park D.J."/>
            <person name="Whiston E."/>
            <person name="Hung C.-Y."/>
            <person name="McMahan C."/>
            <person name="White J."/>
            <person name="Sykes S."/>
            <person name="Heiman D."/>
            <person name="Young S."/>
            <person name="Zeng Q."/>
            <person name="Abouelleil A."/>
            <person name="Aftuck L."/>
            <person name="Bessette D."/>
            <person name="Brown A."/>
            <person name="FitzGerald M."/>
            <person name="Lui A."/>
            <person name="Macdonald J.P."/>
            <person name="Priest M."/>
            <person name="Orbach M.J."/>
            <person name="Galgiani J.N."/>
            <person name="Kirkland T.N."/>
            <person name="Cole G.T."/>
            <person name="Birren B.W."/>
            <person name="Henn M.R."/>
            <person name="Taylor J.W."/>
            <person name="Rounsley S.D."/>
        </authorList>
    </citation>
    <scope>NUCLEOTIDE SEQUENCE [LARGE SCALE GENOMIC DNA]</scope>
    <source>
        <strain evidence="3">RMSCC 757 / Silveira</strain>
    </source>
</reference>
<name>E9CZ87_COCPS</name>
<dbReference type="Proteomes" id="UP000002497">
    <property type="component" value="Unassembled WGS sequence"/>
</dbReference>
<feature type="compositionally biased region" description="Polar residues" evidence="1">
    <location>
        <begin position="14"/>
        <end position="27"/>
    </location>
</feature>
<sequence>EFSLRSHTKKSESEITPDTSSSPTGNRFSPFDRWTRIKARSSPSGKGKKRILQLSRTRYSPTNPGKSISLSENKFTTFTIGHKNVAQLLWSGNIPSFLILFSRVPSENQIR</sequence>
<organism evidence="3">
    <name type="scientific">Coccidioides posadasii (strain RMSCC 757 / Silveira)</name>
    <name type="common">Valley fever fungus</name>
    <dbReference type="NCBI Taxonomy" id="443226"/>
    <lineage>
        <taxon>Eukaryota</taxon>
        <taxon>Fungi</taxon>
        <taxon>Dikarya</taxon>
        <taxon>Ascomycota</taxon>
        <taxon>Pezizomycotina</taxon>
        <taxon>Eurotiomycetes</taxon>
        <taxon>Eurotiomycetidae</taxon>
        <taxon>Onygenales</taxon>
        <taxon>Onygenaceae</taxon>
        <taxon>Coccidioides</taxon>
    </lineage>
</organism>
<dbReference type="AlphaFoldDB" id="E9CZ87"/>
<feature type="compositionally biased region" description="Polar residues" evidence="1">
    <location>
        <begin position="54"/>
        <end position="66"/>
    </location>
</feature>